<evidence type="ECO:0000313" key="2">
    <source>
        <dbReference type="Proteomes" id="UP000216802"/>
    </source>
</evidence>
<sequence>MFADKLTLIQHLFPDYPHHSHFKIGALFMTVKLTQHESQTMLPIPDSIIPKSDRYTVFQTPDGAILFLPQDGSNKS</sequence>
<dbReference type="EMBL" id="NCXI01000055">
    <property type="protein sequence ID" value="PAK81305.1"/>
    <property type="molecule type" value="Genomic_DNA"/>
</dbReference>
<organism evidence="1 2">
    <name type="scientific">Lentilactobacillus parakefiri</name>
    <dbReference type="NCBI Taxonomy" id="152332"/>
    <lineage>
        <taxon>Bacteria</taxon>
        <taxon>Bacillati</taxon>
        <taxon>Bacillota</taxon>
        <taxon>Bacilli</taxon>
        <taxon>Lactobacillales</taxon>
        <taxon>Lactobacillaceae</taxon>
        <taxon>Lentilactobacillus</taxon>
    </lineage>
</organism>
<name>A0A269Y6W1_9LACO</name>
<comment type="caution">
    <text evidence="1">The sequence shown here is derived from an EMBL/GenBank/DDBJ whole genome shotgun (WGS) entry which is preliminary data.</text>
</comment>
<evidence type="ECO:0000313" key="1">
    <source>
        <dbReference type="EMBL" id="PAK81305.1"/>
    </source>
</evidence>
<proteinExistence type="predicted"/>
<protein>
    <submittedName>
        <fullName evidence="1">Uncharacterized protein</fullName>
    </submittedName>
</protein>
<reference evidence="1 2" key="1">
    <citation type="submission" date="2017-04" db="EMBL/GenBank/DDBJ databases">
        <title>Kefir bacterial isolates.</title>
        <authorList>
            <person name="Kim Y."/>
            <person name="Blasche S."/>
            <person name="Patil K.R."/>
        </authorList>
    </citation>
    <scope>NUCLEOTIDE SEQUENCE [LARGE SCALE GENOMIC DNA]</scope>
    <source>
        <strain evidence="1 2">OG2</strain>
    </source>
</reference>
<dbReference type="AlphaFoldDB" id="A0A269Y6W1"/>
<accession>A0A269Y6W1</accession>
<dbReference type="Proteomes" id="UP000216802">
    <property type="component" value="Unassembled WGS sequence"/>
</dbReference>
<gene>
    <name evidence="1" type="ORF">B8W98_07885</name>
</gene>